<evidence type="ECO:0000313" key="3">
    <source>
        <dbReference type="Proteomes" id="UP000230729"/>
    </source>
</evidence>
<dbReference type="EMBL" id="PCSD01000025">
    <property type="protein sequence ID" value="PIP34021.1"/>
    <property type="molecule type" value="Genomic_DNA"/>
</dbReference>
<keyword evidence="1" id="KW-0812">Transmembrane</keyword>
<accession>A0A2G9ZLQ3</accession>
<evidence type="ECO:0000313" key="2">
    <source>
        <dbReference type="EMBL" id="PIP34021.1"/>
    </source>
</evidence>
<keyword evidence="1" id="KW-1133">Transmembrane helix</keyword>
<organism evidence="2 3">
    <name type="scientific">Candidatus Falkowbacteria bacterium CG23_combo_of_CG06-09_8_20_14_all_49_15</name>
    <dbReference type="NCBI Taxonomy" id="1974572"/>
    <lineage>
        <taxon>Bacteria</taxon>
        <taxon>Candidatus Falkowiibacteriota</taxon>
    </lineage>
</organism>
<feature type="transmembrane region" description="Helical" evidence="1">
    <location>
        <begin position="312"/>
        <end position="328"/>
    </location>
</feature>
<protein>
    <submittedName>
        <fullName evidence="2">Uncharacterized protein</fullName>
    </submittedName>
</protein>
<sequence length="355" mass="40394">MSIFIGKKTFFTSLFFTLLAFTVLIRPAQAGFGISPPYVKSDRLIPGTRYEQIVTLLRSLAENDLLASITVNAPEIEDWITLEQGTSFTLPKDKLQVPMKVIVDAPKGAALGNYRGHINIRISSKDGETSGVAVVLGARLDIDLTLTRETFPDFNVRQVKISDFEEFGAPWKWPVFSYFFYRVRAAIRIENTGNVAIAPSRVQLDIFDVSQKKLLETGFDTSFKKVKPYETSDVIASFPTKLGKGQYWGKIKVYKEQDILYTNEIAFTIAAKGELAGGPPALGPWPWVMLAAFCFVILLLILLLIKLRAWRAVFTMLFWLFWPLLFIGKKTFQAGRFLKVKFFRWLRKKTEKYDQ</sequence>
<gene>
    <name evidence="2" type="ORF">COX22_01180</name>
</gene>
<reference evidence="2 3" key="1">
    <citation type="submission" date="2017-09" db="EMBL/GenBank/DDBJ databases">
        <title>Depth-based differentiation of microbial function through sediment-hosted aquifers and enrichment of novel symbionts in the deep terrestrial subsurface.</title>
        <authorList>
            <person name="Probst A.J."/>
            <person name="Ladd B."/>
            <person name="Jarett J.K."/>
            <person name="Geller-Mcgrath D.E."/>
            <person name="Sieber C.M."/>
            <person name="Emerson J.B."/>
            <person name="Anantharaman K."/>
            <person name="Thomas B.C."/>
            <person name="Malmstrom R."/>
            <person name="Stieglmeier M."/>
            <person name="Klingl A."/>
            <person name="Woyke T."/>
            <person name="Ryan C.M."/>
            <person name="Banfield J.F."/>
        </authorList>
    </citation>
    <scope>NUCLEOTIDE SEQUENCE [LARGE SCALE GENOMIC DNA]</scope>
    <source>
        <strain evidence="2">CG23_combo_of_CG06-09_8_20_14_all_49_15</strain>
    </source>
</reference>
<dbReference type="AlphaFoldDB" id="A0A2G9ZLQ3"/>
<comment type="caution">
    <text evidence="2">The sequence shown here is derived from an EMBL/GenBank/DDBJ whole genome shotgun (WGS) entry which is preliminary data.</text>
</comment>
<feature type="transmembrane region" description="Helical" evidence="1">
    <location>
        <begin position="285"/>
        <end position="305"/>
    </location>
</feature>
<dbReference type="Proteomes" id="UP000230729">
    <property type="component" value="Unassembled WGS sequence"/>
</dbReference>
<keyword evidence="1" id="KW-0472">Membrane</keyword>
<name>A0A2G9ZLQ3_9BACT</name>
<proteinExistence type="predicted"/>
<evidence type="ECO:0000256" key="1">
    <source>
        <dbReference type="SAM" id="Phobius"/>
    </source>
</evidence>